<dbReference type="PANTHER" id="PTHR30435:SF1">
    <property type="entry name" value="FLAGELLAR HOOK PROTEIN FLGE"/>
    <property type="match status" value="1"/>
</dbReference>
<evidence type="ECO:0000259" key="6">
    <source>
        <dbReference type="Pfam" id="PF00460"/>
    </source>
</evidence>
<dbReference type="STRING" id="1123404.SAMN02745784_00383"/>
<dbReference type="NCBIfam" id="TIGR03506">
    <property type="entry name" value="FlgEFG_subfam"/>
    <property type="match status" value="1"/>
</dbReference>
<dbReference type="InterPro" id="IPR053967">
    <property type="entry name" value="LlgE_F_G-like_D1"/>
</dbReference>
<organism evidence="10 11">
    <name type="scientific">Tissierella praeacuta DSM 18095</name>
    <dbReference type="NCBI Taxonomy" id="1123404"/>
    <lineage>
        <taxon>Bacteria</taxon>
        <taxon>Bacillati</taxon>
        <taxon>Bacillota</taxon>
        <taxon>Tissierellia</taxon>
        <taxon>Tissierellales</taxon>
        <taxon>Tissierellaceae</taxon>
        <taxon>Tissierella</taxon>
    </lineage>
</organism>
<comment type="subcellular location">
    <subcellularLocation>
        <location evidence="1 5">Bacterial flagellum basal body</location>
    </subcellularLocation>
</comment>
<dbReference type="RefSeq" id="WP_072972424.1">
    <property type="nucleotide sequence ID" value="NZ_FQTY01000001.1"/>
</dbReference>
<keyword evidence="10" id="KW-0966">Cell projection</keyword>
<dbReference type="Pfam" id="PF06429">
    <property type="entry name" value="Flg_bbr_C"/>
    <property type="match status" value="1"/>
</dbReference>
<dbReference type="Proteomes" id="UP000184114">
    <property type="component" value="Unassembled WGS sequence"/>
</dbReference>
<dbReference type="Pfam" id="PF00460">
    <property type="entry name" value="Flg_bb_rod"/>
    <property type="match status" value="1"/>
</dbReference>
<protein>
    <recommendedName>
        <fullName evidence="3 5">Flagellar hook protein FlgE</fullName>
    </recommendedName>
</protein>
<dbReference type="InterPro" id="IPR037058">
    <property type="entry name" value="Falgellar_hook_FlgE_sf"/>
</dbReference>
<sequence>MMRSMYSAVSGLRIHQGKMDTIGNNIANVNTVGFKKGQVTFQEVFSQVTRGASAPTGGKGGTNPQQIGMGAAVGSINTIHTKGPGQRTDNPTDLMIDGEGFFVVSDDTSFNNRYYTRAGNFSLDRDGNLVTADGFKVLGYAADPDGNIMSDVTNIKINKSETKAPTATREIYFKGNLDANTEIDKGHSIDTVVTDSLGNSYKITFEMTKKEVTTATPPVHKWEMSLKRVTDQATGNYTETFNNPIDAANNLLKLEFDDKGKLITIGDTGNTIKGAKLDLSKIEFDTNKDKVALPQKIKPSGTFSEITLFDPDDSETINNIHQYANEMDIKPYKRNGNTSGTLEGFSVDATGTVVGVFTNGERKALGQIMVAKFDNPMGLQKLGGNFFVDTRNSGEPQLGKASTSGFGAISSGNLEMSNVDISLEFTEMITTQRGFQANSRIITTSDEMLQELVNMKR</sequence>
<dbReference type="PANTHER" id="PTHR30435">
    <property type="entry name" value="FLAGELLAR PROTEIN"/>
    <property type="match status" value="1"/>
</dbReference>
<dbReference type="EMBL" id="FQTY01000001">
    <property type="protein sequence ID" value="SHE33060.1"/>
    <property type="molecule type" value="Genomic_DNA"/>
</dbReference>
<keyword evidence="4 5" id="KW-0975">Bacterial flagellum</keyword>
<dbReference type="SUPFAM" id="SSF117143">
    <property type="entry name" value="Flagellar hook protein flgE"/>
    <property type="match status" value="1"/>
</dbReference>
<evidence type="ECO:0000256" key="1">
    <source>
        <dbReference type="ARBA" id="ARBA00004117"/>
    </source>
</evidence>
<dbReference type="Pfam" id="PF07559">
    <property type="entry name" value="FlgE_D2"/>
    <property type="match status" value="1"/>
</dbReference>
<dbReference type="GeneID" id="90995073"/>
<dbReference type="InterPro" id="IPR020013">
    <property type="entry name" value="Flagellar_FlgE/F/G"/>
</dbReference>
<evidence type="ECO:0000259" key="8">
    <source>
        <dbReference type="Pfam" id="PF07559"/>
    </source>
</evidence>
<gene>
    <name evidence="10" type="ORF">SAMN02745784_00383</name>
</gene>
<keyword evidence="10" id="KW-0969">Cilium</keyword>
<comment type="similarity">
    <text evidence="2 5">Belongs to the flagella basal body rod proteins family.</text>
</comment>
<dbReference type="GO" id="GO:0071978">
    <property type="term" value="P:bacterial-type flagellum-dependent swarming motility"/>
    <property type="evidence" value="ECO:0007669"/>
    <property type="project" value="TreeGrafter"/>
</dbReference>
<evidence type="ECO:0000259" key="7">
    <source>
        <dbReference type="Pfam" id="PF06429"/>
    </source>
</evidence>
<dbReference type="Gene3D" id="2.60.98.20">
    <property type="entry name" value="Flagellar hook protein FlgE"/>
    <property type="match status" value="1"/>
</dbReference>
<evidence type="ECO:0000256" key="4">
    <source>
        <dbReference type="ARBA" id="ARBA00023143"/>
    </source>
</evidence>
<comment type="function">
    <text evidence="5">A flexible structure which links the flagellar filament to the drive apparatus in the basal body.</text>
</comment>
<keyword evidence="11" id="KW-1185">Reference proteome</keyword>
<evidence type="ECO:0000256" key="5">
    <source>
        <dbReference type="RuleBase" id="RU362116"/>
    </source>
</evidence>
<feature type="domain" description="Flagellar basal-body/hook protein C-terminal" evidence="7">
    <location>
        <begin position="411"/>
        <end position="455"/>
    </location>
</feature>
<accession>A0A1M4SLH0</accession>
<name>A0A1M4SLH0_9FIRM</name>
<dbReference type="InterPro" id="IPR011491">
    <property type="entry name" value="FlgE_D2"/>
</dbReference>
<evidence type="ECO:0000259" key="9">
    <source>
        <dbReference type="Pfam" id="PF22692"/>
    </source>
</evidence>
<proteinExistence type="inferred from homology"/>
<dbReference type="GO" id="GO:0009424">
    <property type="term" value="C:bacterial-type flagellum hook"/>
    <property type="evidence" value="ECO:0007669"/>
    <property type="project" value="TreeGrafter"/>
</dbReference>
<feature type="domain" description="Flagellar hook protein FlgE/F/G-like D1" evidence="9">
    <location>
        <begin position="95"/>
        <end position="159"/>
    </location>
</feature>
<dbReference type="GO" id="GO:0009425">
    <property type="term" value="C:bacterial-type flagellum basal body"/>
    <property type="evidence" value="ECO:0007669"/>
    <property type="project" value="UniProtKB-SubCell"/>
</dbReference>
<feature type="domain" description="Flagellar hook protein FlgE D2" evidence="8">
    <location>
        <begin position="180"/>
        <end position="336"/>
    </location>
</feature>
<evidence type="ECO:0000313" key="10">
    <source>
        <dbReference type="EMBL" id="SHE33060.1"/>
    </source>
</evidence>
<evidence type="ECO:0000313" key="11">
    <source>
        <dbReference type="Proteomes" id="UP000184114"/>
    </source>
</evidence>
<dbReference type="GO" id="GO:0005829">
    <property type="term" value="C:cytosol"/>
    <property type="evidence" value="ECO:0007669"/>
    <property type="project" value="TreeGrafter"/>
</dbReference>
<dbReference type="AlphaFoldDB" id="A0A1M4SLH0"/>
<dbReference type="InterPro" id="IPR037925">
    <property type="entry name" value="FlgE/F/G-like"/>
</dbReference>
<reference evidence="11" key="1">
    <citation type="submission" date="2016-11" db="EMBL/GenBank/DDBJ databases">
        <authorList>
            <person name="Varghese N."/>
            <person name="Submissions S."/>
        </authorList>
    </citation>
    <scope>NUCLEOTIDE SEQUENCE [LARGE SCALE GENOMIC DNA]</scope>
    <source>
        <strain evidence="11">DSM 18095</strain>
    </source>
</reference>
<feature type="domain" description="Flagellar basal body rod protein N-terminal" evidence="6">
    <location>
        <begin position="5"/>
        <end position="35"/>
    </location>
</feature>
<dbReference type="InterPro" id="IPR001444">
    <property type="entry name" value="Flag_bb_rod_N"/>
</dbReference>
<evidence type="ECO:0000256" key="3">
    <source>
        <dbReference type="ARBA" id="ARBA00019015"/>
    </source>
</evidence>
<evidence type="ECO:0000256" key="2">
    <source>
        <dbReference type="ARBA" id="ARBA00009677"/>
    </source>
</evidence>
<dbReference type="Pfam" id="PF22692">
    <property type="entry name" value="LlgE_F_G_D1"/>
    <property type="match status" value="1"/>
</dbReference>
<keyword evidence="10" id="KW-0282">Flagellum</keyword>
<dbReference type="InterPro" id="IPR010930">
    <property type="entry name" value="Flg_bb/hook_C_dom"/>
</dbReference>